<evidence type="ECO:0008006" key="4">
    <source>
        <dbReference type="Google" id="ProtNLM"/>
    </source>
</evidence>
<keyword evidence="3" id="KW-1185">Reference proteome</keyword>
<dbReference type="AlphaFoldDB" id="A0A5C3NQY3"/>
<dbReference type="Proteomes" id="UP000305948">
    <property type="component" value="Unassembled WGS sequence"/>
</dbReference>
<organism evidence="2 3">
    <name type="scientific">Heliocybe sulcata</name>
    <dbReference type="NCBI Taxonomy" id="5364"/>
    <lineage>
        <taxon>Eukaryota</taxon>
        <taxon>Fungi</taxon>
        <taxon>Dikarya</taxon>
        <taxon>Basidiomycota</taxon>
        <taxon>Agaricomycotina</taxon>
        <taxon>Agaricomycetes</taxon>
        <taxon>Gloeophyllales</taxon>
        <taxon>Gloeophyllaceae</taxon>
        <taxon>Heliocybe</taxon>
    </lineage>
</organism>
<evidence type="ECO:0000313" key="3">
    <source>
        <dbReference type="Proteomes" id="UP000305948"/>
    </source>
</evidence>
<accession>A0A5C3NQY3</accession>
<proteinExistence type="predicted"/>
<keyword evidence="1" id="KW-0732">Signal</keyword>
<feature type="chain" id="PRO_5022880621" description="Secreted protein" evidence="1">
    <location>
        <begin position="30"/>
        <end position="108"/>
    </location>
</feature>
<evidence type="ECO:0000256" key="1">
    <source>
        <dbReference type="SAM" id="SignalP"/>
    </source>
</evidence>
<dbReference type="EMBL" id="ML213504">
    <property type="protein sequence ID" value="TFK56111.1"/>
    <property type="molecule type" value="Genomic_DNA"/>
</dbReference>
<sequence length="108" mass="11683">MRIVDPALRFSLLSFWIGCLSVDAGSASATGPDRVGFMKMKLNEFVEIDRGSLRTLCTVVPSSLSAVPQPRTAFAFSTDDASPESSFPRPPVLWAAQPGTRFRSSTES</sequence>
<feature type="signal peptide" evidence="1">
    <location>
        <begin position="1"/>
        <end position="29"/>
    </location>
</feature>
<name>A0A5C3NQY3_9AGAM</name>
<protein>
    <recommendedName>
        <fullName evidence="4">Secreted protein</fullName>
    </recommendedName>
</protein>
<evidence type="ECO:0000313" key="2">
    <source>
        <dbReference type="EMBL" id="TFK56111.1"/>
    </source>
</evidence>
<reference evidence="2 3" key="1">
    <citation type="journal article" date="2019" name="Nat. Ecol. Evol.">
        <title>Megaphylogeny resolves global patterns of mushroom evolution.</title>
        <authorList>
            <person name="Varga T."/>
            <person name="Krizsan K."/>
            <person name="Foldi C."/>
            <person name="Dima B."/>
            <person name="Sanchez-Garcia M."/>
            <person name="Sanchez-Ramirez S."/>
            <person name="Szollosi G.J."/>
            <person name="Szarkandi J.G."/>
            <person name="Papp V."/>
            <person name="Albert L."/>
            <person name="Andreopoulos W."/>
            <person name="Angelini C."/>
            <person name="Antonin V."/>
            <person name="Barry K.W."/>
            <person name="Bougher N.L."/>
            <person name="Buchanan P."/>
            <person name="Buyck B."/>
            <person name="Bense V."/>
            <person name="Catcheside P."/>
            <person name="Chovatia M."/>
            <person name="Cooper J."/>
            <person name="Damon W."/>
            <person name="Desjardin D."/>
            <person name="Finy P."/>
            <person name="Geml J."/>
            <person name="Haridas S."/>
            <person name="Hughes K."/>
            <person name="Justo A."/>
            <person name="Karasinski D."/>
            <person name="Kautmanova I."/>
            <person name="Kiss B."/>
            <person name="Kocsube S."/>
            <person name="Kotiranta H."/>
            <person name="LaButti K.M."/>
            <person name="Lechner B.E."/>
            <person name="Liimatainen K."/>
            <person name="Lipzen A."/>
            <person name="Lukacs Z."/>
            <person name="Mihaltcheva S."/>
            <person name="Morgado L.N."/>
            <person name="Niskanen T."/>
            <person name="Noordeloos M.E."/>
            <person name="Ohm R.A."/>
            <person name="Ortiz-Santana B."/>
            <person name="Ovrebo C."/>
            <person name="Racz N."/>
            <person name="Riley R."/>
            <person name="Savchenko A."/>
            <person name="Shiryaev A."/>
            <person name="Soop K."/>
            <person name="Spirin V."/>
            <person name="Szebenyi C."/>
            <person name="Tomsovsky M."/>
            <person name="Tulloss R.E."/>
            <person name="Uehling J."/>
            <person name="Grigoriev I.V."/>
            <person name="Vagvolgyi C."/>
            <person name="Papp T."/>
            <person name="Martin F.M."/>
            <person name="Miettinen O."/>
            <person name="Hibbett D.S."/>
            <person name="Nagy L.G."/>
        </authorList>
    </citation>
    <scope>NUCLEOTIDE SEQUENCE [LARGE SCALE GENOMIC DNA]</scope>
    <source>
        <strain evidence="2 3">OMC1185</strain>
    </source>
</reference>
<gene>
    <name evidence="2" type="ORF">OE88DRAFT_1652725</name>
</gene>